<reference evidence="1 2" key="1">
    <citation type="journal article" date="2018" name="Int. J. Syst. Evol. Microbiol.">
        <title>Zhouia spongiae sp. nov., isolated from a marine sponge.</title>
        <authorList>
            <person name="Zhuang L."/>
            <person name="Lin B."/>
            <person name="Qin F."/>
            <person name="Luo L."/>
        </authorList>
    </citation>
    <scope>NUCLEOTIDE SEQUENCE [LARGE SCALE GENOMIC DNA]</scope>
    <source>
        <strain evidence="1 2">HN-Y44</strain>
    </source>
</reference>
<evidence type="ECO:0000313" key="2">
    <source>
        <dbReference type="Proteomes" id="UP000829476"/>
    </source>
</evidence>
<proteinExistence type="predicted"/>
<dbReference type="Gene3D" id="1.10.260.40">
    <property type="entry name" value="lambda repressor-like DNA-binding domains"/>
    <property type="match status" value="1"/>
</dbReference>
<dbReference type="RefSeq" id="WP_242936303.1">
    <property type="nucleotide sequence ID" value="NZ_CP094326.1"/>
</dbReference>
<name>A0ABY3YJR7_9FLAO</name>
<dbReference type="Proteomes" id="UP000829476">
    <property type="component" value="Chromosome"/>
</dbReference>
<protein>
    <recommendedName>
        <fullName evidence="3">XRE family transcriptional regulator</fullName>
    </recommendedName>
</protein>
<organism evidence="1 2">
    <name type="scientific">Zhouia spongiae</name>
    <dbReference type="NCBI Taxonomy" id="2202721"/>
    <lineage>
        <taxon>Bacteria</taxon>
        <taxon>Pseudomonadati</taxon>
        <taxon>Bacteroidota</taxon>
        <taxon>Flavobacteriia</taxon>
        <taxon>Flavobacteriales</taxon>
        <taxon>Flavobacteriaceae</taxon>
        <taxon>Zhouia</taxon>
    </lineage>
</organism>
<dbReference type="InterPro" id="IPR010982">
    <property type="entry name" value="Lambda_DNA-bd_dom_sf"/>
</dbReference>
<evidence type="ECO:0008006" key="3">
    <source>
        <dbReference type="Google" id="ProtNLM"/>
    </source>
</evidence>
<keyword evidence="2" id="KW-1185">Reference proteome</keyword>
<sequence length="113" mass="13378">MIEKVDILHYTTSIEMVLKELREEKGISQGRPKGLSQSDVNIEFAQKYKVTLNMGRMESNPNFGMIKLLLLCDYFEISITDFFERVLSKEKKEIVEFLRTKKTKKRQKQKKDK</sequence>
<gene>
    <name evidence="1" type="ORF">MQE36_12450</name>
</gene>
<evidence type="ECO:0000313" key="1">
    <source>
        <dbReference type="EMBL" id="UNY97892.1"/>
    </source>
</evidence>
<accession>A0ABY3YJR7</accession>
<dbReference type="EMBL" id="CP094326">
    <property type="protein sequence ID" value="UNY97892.1"/>
    <property type="molecule type" value="Genomic_DNA"/>
</dbReference>